<evidence type="ECO:0000313" key="2">
    <source>
        <dbReference type="Proteomes" id="UP000021315"/>
    </source>
</evidence>
<organism evidence="1 2">
    <name type="scientific">Candidatus Accumulibacter cognatus</name>
    <dbReference type="NCBI Taxonomy" id="2954383"/>
    <lineage>
        <taxon>Bacteria</taxon>
        <taxon>Pseudomonadati</taxon>
        <taxon>Pseudomonadota</taxon>
        <taxon>Betaproteobacteria</taxon>
        <taxon>Candidatus Accumulibacter</taxon>
    </lineage>
</organism>
<name>A0A080M704_9PROT</name>
<comment type="caution">
    <text evidence="1">The sequence shown here is derived from an EMBL/GenBank/DDBJ whole genome shotgun (WGS) entry which is preliminary data.</text>
</comment>
<gene>
    <name evidence="1" type="ORF">AW06_001871</name>
</gene>
<keyword evidence="2" id="KW-1185">Reference proteome</keyword>
<dbReference type="RefSeq" id="WP_273704498.1">
    <property type="nucleotide sequence ID" value="NZ_JDST02000038.1"/>
</dbReference>
<protein>
    <submittedName>
        <fullName evidence="1">Uncharacterized protein</fullName>
    </submittedName>
</protein>
<sequence length="82" mass="9262">MQVERTGGDQRDGNHIHALDAKEWLINVGVLDEAEIAIKTADTNDLAAPENQYLMSPTNRVRVIITKQALQEGWDWPFAYVL</sequence>
<dbReference type="Proteomes" id="UP000021315">
    <property type="component" value="Unassembled WGS sequence"/>
</dbReference>
<evidence type="ECO:0000313" key="1">
    <source>
        <dbReference type="EMBL" id="KFB77023.1"/>
    </source>
</evidence>
<reference evidence="1" key="1">
    <citation type="submission" date="2014-02" db="EMBL/GenBank/DDBJ databases">
        <title>Expanding our view of genomic diversity in Candidatus Accumulibacter clades.</title>
        <authorList>
            <person name="Skennerton C.T."/>
            <person name="Barr J.J."/>
            <person name="Slater F.R."/>
            <person name="Bond P.L."/>
            <person name="Tyson G.W."/>
        </authorList>
    </citation>
    <scope>NUCLEOTIDE SEQUENCE [LARGE SCALE GENOMIC DNA]</scope>
</reference>
<dbReference type="STRING" id="1453999.AW06_001871"/>
<proteinExistence type="predicted"/>
<dbReference type="EMBL" id="JDST02000038">
    <property type="protein sequence ID" value="KFB77023.1"/>
    <property type="molecule type" value="Genomic_DNA"/>
</dbReference>
<accession>A0A080M704</accession>
<dbReference type="AlphaFoldDB" id="A0A080M704"/>